<keyword evidence="3" id="KW-1185">Reference proteome</keyword>
<accession>A0ABY9K890</accession>
<sequence>MQLNFWPSPPPEPIDITVPMSAVSALFSFQEKPMHSQPFEPSTAAIRKVTLPHVSILNGPRPTAIAKPVAVKPKPDAASAKLILVGLDDQGKPHAAWFTEDQADAATLAADMMDMASIAVEGDELLSIAGVLPKGKLFESGKAFVPFTKRDTYDRLATFLDEDYIAATAIRVEAAKVAAAESYAKASKGEAPLHVPEDWSKLAVGDLVLATEDPADGWWACEVIEVLDNDQYRVRWRDFPEELPVTKRVTDLALVHPQCKIY</sequence>
<proteinExistence type="predicted"/>
<name>A0ABY9K890_9HYPH</name>
<dbReference type="EMBL" id="CP132314">
    <property type="protein sequence ID" value="WLS04155.1"/>
    <property type="molecule type" value="Genomic_DNA"/>
</dbReference>
<organism evidence="2 3">
    <name type="scientific">Shinella oryzae</name>
    <dbReference type="NCBI Taxonomy" id="2871820"/>
    <lineage>
        <taxon>Bacteria</taxon>
        <taxon>Pseudomonadati</taxon>
        <taxon>Pseudomonadota</taxon>
        <taxon>Alphaproteobacteria</taxon>
        <taxon>Hyphomicrobiales</taxon>
        <taxon>Rhizobiaceae</taxon>
        <taxon>Shinella</taxon>
    </lineage>
</organism>
<evidence type="ECO:0000313" key="3">
    <source>
        <dbReference type="Proteomes" id="UP001225788"/>
    </source>
</evidence>
<dbReference type="PROSITE" id="PS51038">
    <property type="entry name" value="BAH"/>
    <property type="match status" value="1"/>
</dbReference>
<gene>
    <name evidence="2" type="ORF">Q9315_05925</name>
</gene>
<feature type="domain" description="BAH" evidence="1">
    <location>
        <begin position="200"/>
        <end position="262"/>
    </location>
</feature>
<dbReference type="InterPro" id="IPR001025">
    <property type="entry name" value="BAH_dom"/>
</dbReference>
<dbReference type="RefSeq" id="WP_306160058.1">
    <property type="nucleotide sequence ID" value="NZ_CP132314.1"/>
</dbReference>
<reference evidence="2 3" key="1">
    <citation type="submission" date="2023-08" db="EMBL/GenBank/DDBJ databases">
        <title>Pathogen: clinical or host-associated sample.</title>
        <authorList>
            <person name="Hergert J."/>
            <person name="Casey R."/>
            <person name="Wagner J."/>
            <person name="Young E.L."/>
            <person name="Oakeson K.F."/>
        </authorList>
    </citation>
    <scope>NUCLEOTIDE SEQUENCE [LARGE SCALE GENOMIC DNA]</scope>
    <source>
        <strain evidence="2 3">UPHL-collab-2</strain>
    </source>
</reference>
<evidence type="ECO:0000259" key="1">
    <source>
        <dbReference type="PROSITE" id="PS51038"/>
    </source>
</evidence>
<protein>
    <recommendedName>
        <fullName evidence="1">BAH domain-containing protein</fullName>
    </recommendedName>
</protein>
<evidence type="ECO:0000313" key="2">
    <source>
        <dbReference type="EMBL" id="WLS04155.1"/>
    </source>
</evidence>
<dbReference type="Proteomes" id="UP001225788">
    <property type="component" value="Chromosome"/>
</dbReference>